<gene>
    <name evidence="2" type="ORF">IEQ34_017020</name>
</gene>
<dbReference type="Proteomes" id="UP000775213">
    <property type="component" value="Unassembled WGS sequence"/>
</dbReference>
<reference evidence="2 3" key="1">
    <citation type="journal article" date="2021" name="Hortic Res">
        <title>Chromosome-scale assembly of the Dendrobium chrysotoxum genome enhances the understanding of orchid evolution.</title>
        <authorList>
            <person name="Zhang Y."/>
            <person name="Zhang G.Q."/>
            <person name="Zhang D."/>
            <person name="Liu X.D."/>
            <person name="Xu X.Y."/>
            <person name="Sun W.H."/>
            <person name="Yu X."/>
            <person name="Zhu X."/>
            <person name="Wang Z.W."/>
            <person name="Zhao X."/>
            <person name="Zhong W.Y."/>
            <person name="Chen H."/>
            <person name="Yin W.L."/>
            <person name="Huang T."/>
            <person name="Niu S.C."/>
            <person name="Liu Z.J."/>
        </authorList>
    </citation>
    <scope>NUCLEOTIDE SEQUENCE [LARGE SCALE GENOMIC DNA]</scope>
    <source>
        <strain evidence="2">Lindl</strain>
    </source>
</reference>
<evidence type="ECO:0000313" key="3">
    <source>
        <dbReference type="Proteomes" id="UP000775213"/>
    </source>
</evidence>
<protein>
    <submittedName>
        <fullName evidence="2">Uncharacterized protein</fullName>
    </submittedName>
</protein>
<evidence type="ECO:0000313" key="2">
    <source>
        <dbReference type="EMBL" id="KAH0455096.1"/>
    </source>
</evidence>
<accession>A0AAV7GFD2</accession>
<keyword evidence="3" id="KW-1185">Reference proteome</keyword>
<dbReference type="AlphaFoldDB" id="A0AAV7GFD2"/>
<organism evidence="2 3">
    <name type="scientific">Dendrobium chrysotoxum</name>
    <name type="common">Orchid</name>
    <dbReference type="NCBI Taxonomy" id="161865"/>
    <lineage>
        <taxon>Eukaryota</taxon>
        <taxon>Viridiplantae</taxon>
        <taxon>Streptophyta</taxon>
        <taxon>Embryophyta</taxon>
        <taxon>Tracheophyta</taxon>
        <taxon>Spermatophyta</taxon>
        <taxon>Magnoliopsida</taxon>
        <taxon>Liliopsida</taxon>
        <taxon>Asparagales</taxon>
        <taxon>Orchidaceae</taxon>
        <taxon>Epidendroideae</taxon>
        <taxon>Malaxideae</taxon>
        <taxon>Dendrobiinae</taxon>
        <taxon>Dendrobium</taxon>
    </lineage>
</organism>
<sequence length="102" mass="11393">MRWWKMRSRENWFVEYQVEQVAEEVGVEARGEIVNVDIAVGASVIGRGRRGEVGEVEEERPDGEEERYEEDVDEEGEVADEKGSCGGAAAAFGGEFLHGQFL</sequence>
<proteinExistence type="predicted"/>
<dbReference type="EMBL" id="JAGFBR010000015">
    <property type="protein sequence ID" value="KAH0455096.1"/>
    <property type="molecule type" value="Genomic_DNA"/>
</dbReference>
<feature type="compositionally biased region" description="Acidic residues" evidence="1">
    <location>
        <begin position="54"/>
        <end position="78"/>
    </location>
</feature>
<comment type="caution">
    <text evidence="2">The sequence shown here is derived from an EMBL/GenBank/DDBJ whole genome shotgun (WGS) entry which is preliminary data.</text>
</comment>
<evidence type="ECO:0000256" key="1">
    <source>
        <dbReference type="SAM" id="MobiDB-lite"/>
    </source>
</evidence>
<feature type="region of interest" description="Disordered" evidence="1">
    <location>
        <begin position="50"/>
        <end position="85"/>
    </location>
</feature>
<name>A0AAV7GFD2_DENCH</name>